<dbReference type="EMBL" id="VOPY01000001">
    <property type="protein sequence ID" value="TXC73381.1"/>
    <property type="molecule type" value="Genomic_DNA"/>
</dbReference>
<accession>A0A5C6UMP0</accession>
<evidence type="ECO:0000313" key="1">
    <source>
        <dbReference type="EMBL" id="TXC73381.1"/>
    </source>
</evidence>
<reference evidence="1 2" key="1">
    <citation type="submission" date="2019-08" db="EMBL/GenBank/DDBJ databases">
        <title>Sphingorhabdus soil sp. nov., isolated from arctic soil.</title>
        <authorList>
            <person name="Liu Y."/>
        </authorList>
    </citation>
    <scope>NUCLEOTIDE SEQUENCE [LARGE SCALE GENOMIC DNA]</scope>
    <source>
        <strain evidence="1 2">D-2Q-5-6</strain>
    </source>
</reference>
<name>A0A5C6UMP0_9SPHN</name>
<keyword evidence="2" id="KW-1185">Reference proteome</keyword>
<dbReference type="Proteomes" id="UP000321129">
    <property type="component" value="Unassembled WGS sequence"/>
</dbReference>
<evidence type="ECO:0000313" key="2">
    <source>
        <dbReference type="Proteomes" id="UP000321129"/>
    </source>
</evidence>
<dbReference type="SUPFAM" id="SSF53474">
    <property type="entry name" value="alpha/beta-Hydrolases"/>
    <property type="match status" value="1"/>
</dbReference>
<dbReference type="InterPro" id="IPR029058">
    <property type="entry name" value="AB_hydrolase_fold"/>
</dbReference>
<proteinExistence type="predicted"/>
<sequence length="187" mass="20079">MIRSMHMIPAATARYTLGGGGDGYGANIVQRYAKNLGSFYLHFDRGAALREIRAAAANGEKIIIVGHSWGGWSAATVAAAAAREGIKVDLLATIDPIGKLSPQTLDGLKDIGGLWANISSSWKNQDEKTRGDKIADFGETLGGQTQTSRADVNEFSQGHHEDFGIMMNDLRVPQMICSVDPQDKSCK</sequence>
<gene>
    <name evidence="1" type="ORF">FSZ31_01060</name>
</gene>
<organism evidence="1 2">
    <name type="scientific">Flavisphingopyxis soli</name>
    <dbReference type="NCBI Taxonomy" id="2601267"/>
    <lineage>
        <taxon>Bacteria</taxon>
        <taxon>Pseudomonadati</taxon>
        <taxon>Pseudomonadota</taxon>
        <taxon>Alphaproteobacteria</taxon>
        <taxon>Sphingomonadales</taxon>
        <taxon>Sphingopyxidaceae</taxon>
        <taxon>Flavisphingopyxis</taxon>
    </lineage>
</organism>
<protein>
    <submittedName>
        <fullName evidence="1">Alpha/beta fold hydrolase</fullName>
    </submittedName>
</protein>
<keyword evidence="1" id="KW-0378">Hydrolase</keyword>
<dbReference type="GO" id="GO:0016787">
    <property type="term" value="F:hydrolase activity"/>
    <property type="evidence" value="ECO:0007669"/>
    <property type="project" value="UniProtKB-KW"/>
</dbReference>
<comment type="caution">
    <text evidence="1">The sequence shown here is derived from an EMBL/GenBank/DDBJ whole genome shotgun (WGS) entry which is preliminary data.</text>
</comment>
<dbReference type="AlphaFoldDB" id="A0A5C6UMP0"/>
<dbReference type="Gene3D" id="3.40.50.1820">
    <property type="entry name" value="alpha/beta hydrolase"/>
    <property type="match status" value="1"/>
</dbReference>